<name>A0A2L2SV56_9HYPO</name>
<dbReference type="RefSeq" id="XP_025583899.1">
    <property type="nucleotide sequence ID" value="XM_025732944.1"/>
</dbReference>
<sequence>MCQSAPDPPWMLVDRNFNVQGTEPDFTAVFGRLYLIASALGQYDATLSQRFAKTSSFEKLHPVQEKSFWTIWRWWMDHATYFRTESTEHDWPVDLVNGTKYVLKTTDIPSLDVIRLMAHELGTPVGPSAPSALANSRQMVVVDQALQKLAIPSYLELLYSGEYADLRPLKSLQPIEPPQQVSYLGTRILGDSDLAGSDPRCPLGIDANPCPWLPKDDGLPFFLWDRHTQRTVETATLQSRPAYTAISHTWGRWRKVEQAQGKKTAVRGVDQW</sequence>
<dbReference type="Proteomes" id="UP000245910">
    <property type="component" value="Chromosome II"/>
</dbReference>
<dbReference type="GeneID" id="37256254"/>
<evidence type="ECO:0000313" key="1">
    <source>
        <dbReference type="EMBL" id="CEI60179.1"/>
    </source>
</evidence>
<dbReference type="KEGG" id="fvn:FVRRES_04615"/>
<dbReference type="OrthoDB" id="5101111at2759"/>
<accession>A0A2L2SV56</accession>
<proteinExistence type="predicted"/>
<reference evidence="2" key="1">
    <citation type="submission" date="2014-10" db="EMBL/GenBank/DDBJ databases">
        <authorList>
            <person name="King R."/>
        </authorList>
    </citation>
    <scope>NUCLEOTIDE SEQUENCE [LARGE SCALE GENOMIC DNA]</scope>
    <source>
        <strain evidence="2">A3/5</strain>
    </source>
</reference>
<dbReference type="AlphaFoldDB" id="A0A2L2SV56"/>
<keyword evidence="2" id="KW-1185">Reference proteome</keyword>
<evidence type="ECO:0000313" key="2">
    <source>
        <dbReference type="Proteomes" id="UP000245910"/>
    </source>
</evidence>
<dbReference type="EMBL" id="LN649230">
    <property type="protein sequence ID" value="CEI60179.1"/>
    <property type="molecule type" value="Genomic_DNA"/>
</dbReference>
<organism evidence="1 2">
    <name type="scientific">Fusarium venenatum</name>
    <dbReference type="NCBI Taxonomy" id="56646"/>
    <lineage>
        <taxon>Eukaryota</taxon>
        <taxon>Fungi</taxon>
        <taxon>Dikarya</taxon>
        <taxon>Ascomycota</taxon>
        <taxon>Pezizomycotina</taxon>
        <taxon>Sordariomycetes</taxon>
        <taxon>Hypocreomycetidae</taxon>
        <taxon>Hypocreales</taxon>
        <taxon>Nectriaceae</taxon>
        <taxon>Fusarium</taxon>
    </lineage>
</organism>
<protein>
    <submittedName>
        <fullName evidence="1">Uncharacterized protein</fullName>
    </submittedName>
</protein>